<gene>
    <name evidence="2" type="ORF">BMW23_0767</name>
</gene>
<dbReference type="EMBL" id="MF782455">
    <property type="protein sequence ID" value="ATZ80813.1"/>
    <property type="molecule type" value="Genomic_DNA"/>
</dbReference>
<evidence type="ECO:0000313" key="3">
    <source>
        <dbReference type="Proteomes" id="UP000240325"/>
    </source>
</evidence>
<dbReference type="Proteomes" id="UP000240325">
    <property type="component" value="Segment"/>
</dbReference>
<protein>
    <submittedName>
        <fullName evidence="2">Uncharacterized protein</fullName>
    </submittedName>
</protein>
<feature type="compositionally biased region" description="Gly residues" evidence="1">
    <location>
        <begin position="59"/>
        <end position="74"/>
    </location>
</feature>
<evidence type="ECO:0000313" key="2">
    <source>
        <dbReference type="EMBL" id="ATZ80813.1"/>
    </source>
</evidence>
<organism evidence="2">
    <name type="scientific">Bodo saltans virus</name>
    <dbReference type="NCBI Taxonomy" id="2024608"/>
    <lineage>
        <taxon>Viruses</taxon>
        <taxon>Varidnaviria</taxon>
        <taxon>Bamfordvirae</taxon>
        <taxon>Nucleocytoviricota</taxon>
        <taxon>Megaviricetes</taxon>
        <taxon>Imitervirales</taxon>
        <taxon>Mimiviridae</taxon>
        <taxon>Klosneuvirinae</taxon>
        <taxon>Theiavirus</taxon>
        <taxon>Theiavirus salishense</taxon>
    </lineage>
</organism>
<sequence length="861" mass="98639">MSYADMLRKHNDVPSVDTPPFYGHIGHVHTNCDANDEYVYANRGGYRGGGCRGNNRGNQRGGRGNYRGGRGGNGEYVHHDGNNDYSRGRGRGRGYDGQSEGSVVHMEKKPQSSKRIGIHTIDEIDRKNSEIQHYEVVIGQVSKTGEDFVISAKPYSRDSRFRSTVFGMFTKIIQPFMMRGTPENFSQIANIIDKQMLTPETLLHKGSVSITILEFLMAFGMCDLIEKNPILTKCVDARINRTHIDDPKFAYYSFISCFCSTDFCCQVDDAPKFVIEFQKRFINSKRREHVYEYLKKISSQARNPTEKMSSFEERQFETPIPMTLDACVAALIDFTTAQHVDLTSIKKSLEQIDNECKKTIDNLYATKIKEIDETKETTNEKLTADKNLFMKSLENELFNVAICCDKTKQQVYDLINQQKLCASTSFATSHGFAGEITVSTLQENISTACIDSIKRKVKTDVTDAKISFLSVIDPVLQDIEKQIDSVITEIIKSNTVTIDEKFTNLIIKEENTRTHMRKQYVQSTWFGKNLNHGNLIHWCSIGFSLMSHDMINVAFSALNVVPKDKKEYIRMSMEFVIIGLTKPLCTLSEFPVNRNTCNTFIEWLSGMVPYHLIGCYDPCEQRTQTVGKGTDATFVVTSSLRYNLGDELYKLQHKCDFAKSMFEKLETISPLKMIRCLILALFDDPQTTNFHWGIRGKNELIRFCYNSYNKCFLEHLFKTLEKKDCTVLPEIEKLATIVVFKTEKTNCNCGECEVCDEQEALQENYEETIGDIHFKLANYVRTLFNELSTEYHARLNTDEPIIWEDYISRHNFEKILDALKNHPRTVQKAKSIIACLKKASEIYRRDPDKINDEKNLEILSC</sequence>
<keyword evidence="3" id="KW-1185">Reference proteome</keyword>
<feature type="region of interest" description="Disordered" evidence="1">
    <location>
        <begin position="45"/>
        <end position="114"/>
    </location>
</feature>
<proteinExistence type="predicted"/>
<evidence type="ECO:0000256" key="1">
    <source>
        <dbReference type="SAM" id="MobiDB-lite"/>
    </source>
</evidence>
<accession>A0A2H4UV61</accession>
<name>A0A2H4UV61_9VIRU</name>
<reference evidence="2" key="1">
    <citation type="journal article" date="2017" name="Elife">
        <title>The kinetoplastid-infecting Bodo saltans virus (BsV), a window into the most abundant giant viruses in the sea.</title>
        <authorList>
            <person name="Deeg C.M."/>
            <person name="Chow C.-E.T."/>
            <person name="Suttle C.A."/>
        </authorList>
    </citation>
    <scope>NUCLEOTIDE SEQUENCE</scope>
    <source>
        <strain evidence="2">NG1</strain>
    </source>
</reference>